<dbReference type="PANTHER" id="PTHR31377:SF0">
    <property type="entry name" value="AGMATINE DEIMINASE-RELATED"/>
    <property type="match status" value="1"/>
</dbReference>
<evidence type="ECO:0000313" key="4">
    <source>
        <dbReference type="WBParaSite" id="L893_g8122.t2"/>
    </source>
</evidence>
<evidence type="ECO:0000256" key="2">
    <source>
        <dbReference type="SAM" id="SignalP"/>
    </source>
</evidence>
<feature type="chain" id="PRO_5009314987" evidence="2">
    <location>
        <begin position="24"/>
        <end position="363"/>
    </location>
</feature>
<dbReference type="SUPFAM" id="SSF55909">
    <property type="entry name" value="Pentein"/>
    <property type="match status" value="1"/>
</dbReference>
<keyword evidence="1" id="KW-0378">Hydrolase</keyword>
<proteinExistence type="predicted"/>
<dbReference type="Gene3D" id="3.75.10.10">
    <property type="entry name" value="L-arginine/glycine Amidinotransferase, Chain A"/>
    <property type="match status" value="1"/>
</dbReference>
<keyword evidence="2" id="KW-0732">Signal</keyword>
<dbReference type="GO" id="GO:0047632">
    <property type="term" value="F:agmatine deiminase activity"/>
    <property type="evidence" value="ECO:0007669"/>
    <property type="project" value="TreeGrafter"/>
</dbReference>
<dbReference type="PANTHER" id="PTHR31377">
    <property type="entry name" value="AGMATINE DEIMINASE-RELATED"/>
    <property type="match status" value="1"/>
</dbReference>
<reference evidence="4" key="1">
    <citation type="submission" date="2016-11" db="UniProtKB">
        <authorList>
            <consortium name="WormBaseParasite"/>
        </authorList>
    </citation>
    <scope>IDENTIFICATION</scope>
</reference>
<dbReference type="InterPro" id="IPR007466">
    <property type="entry name" value="Peptidyl-Arg-deiminase_porph"/>
</dbReference>
<keyword evidence="3" id="KW-1185">Reference proteome</keyword>
<dbReference type="Pfam" id="PF04371">
    <property type="entry name" value="PAD_porph"/>
    <property type="match status" value="1"/>
</dbReference>
<dbReference type="Proteomes" id="UP000095287">
    <property type="component" value="Unplaced"/>
</dbReference>
<feature type="signal peptide" evidence="2">
    <location>
        <begin position="1"/>
        <end position="23"/>
    </location>
</feature>
<dbReference type="GO" id="GO:0009446">
    <property type="term" value="P:putrescine biosynthetic process"/>
    <property type="evidence" value="ECO:0007669"/>
    <property type="project" value="InterPro"/>
</dbReference>
<dbReference type="GO" id="GO:0004668">
    <property type="term" value="F:protein-arginine deiminase activity"/>
    <property type="evidence" value="ECO:0007669"/>
    <property type="project" value="InterPro"/>
</dbReference>
<accession>A0A1I8AQH6</accession>
<name>A0A1I8AQH6_9BILA</name>
<dbReference type="AlphaFoldDB" id="A0A1I8AQH6"/>
<evidence type="ECO:0000313" key="3">
    <source>
        <dbReference type="Proteomes" id="UP000095287"/>
    </source>
</evidence>
<protein>
    <submittedName>
        <fullName evidence="4">Secreted protein</fullName>
    </submittedName>
</protein>
<evidence type="ECO:0000256" key="1">
    <source>
        <dbReference type="ARBA" id="ARBA00022801"/>
    </source>
</evidence>
<sequence length="363" mass="41354">MAHRLTYWLSCFLSLLSTHFANGVYFNHPRPNHTLIVLSAPSVWDENLREDFDALINFQLDFARTIHEHENVIILADRHTMPLLNGRSQASKQRMPMDALIETNIYDVKLRDFAPFGVRQSVKFSYRTVSVADMAAKQIDESIRRFLDDVEVKVDKKENEMVLSGEYVVDNGVNKAIVDQKVLTANHGRIPDWAVMIKLFNAFKKVVIVSNPMNGTDLRLDDVIGFVDDQIVVIPTLPKEVRAQLDADLYKKFRDEVMLVDLPVTEPDEGNCGMYTALLTTDKFVYVPVFGNDPLNWEQGYSTMTDKMVIHLVEANTRKTVVPVNIPRSICRRGYSLRSLSWVARGSMAEQLIGTARDNARFS</sequence>
<organism evidence="3 4">
    <name type="scientific">Steinernema glaseri</name>
    <dbReference type="NCBI Taxonomy" id="37863"/>
    <lineage>
        <taxon>Eukaryota</taxon>
        <taxon>Metazoa</taxon>
        <taxon>Ecdysozoa</taxon>
        <taxon>Nematoda</taxon>
        <taxon>Chromadorea</taxon>
        <taxon>Rhabditida</taxon>
        <taxon>Tylenchina</taxon>
        <taxon>Panagrolaimomorpha</taxon>
        <taxon>Strongyloidoidea</taxon>
        <taxon>Steinernematidae</taxon>
        <taxon>Steinernema</taxon>
    </lineage>
</organism>
<dbReference type="WBParaSite" id="L893_g8122.t2">
    <property type="protein sequence ID" value="L893_g8122.t2"/>
    <property type="gene ID" value="L893_g8122"/>
</dbReference>